<organism evidence="2">
    <name type="scientific">Plasmodium chabaudi adami</name>
    <dbReference type="NCBI Taxonomy" id="5826"/>
    <lineage>
        <taxon>Eukaryota</taxon>
        <taxon>Sar</taxon>
        <taxon>Alveolata</taxon>
        <taxon>Apicomplexa</taxon>
        <taxon>Aconoidasida</taxon>
        <taxon>Haemosporida</taxon>
        <taxon>Plasmodiidae</taxon>
        <taxon>Plasmodium</taxon>
        <taxon>Plasmodium (Vinckeia)</taxon>
    </lineage>
</organism>
<evidence type="ECO:0000259" key="1">
    <source>
        <dbReference type="Pfam" id="PF12146"/>
    </source>
</evidence>
<dbReference type="GO" id="GO:0004177">
    <property type="term" value="F:aminopeptidase activity"/>
    <property type="evidence" value="ECO:0007669"/>
    <property type="project" value="UniProtKB-KW"/>
</dbReference>
<dbReference type="PANTHER" id="PTHR11614">
    <property type="entry name" value="PHOSPHOLIPASE-RELATED"/>
    <property type="match status" value="1"/>
</dbReference>
<dbReference type="AlphaFoldDB" id="A0A1C6WGR0"/>
<reference evidence="2" key="1">
    <citation type="submission" date="2016-08" db="EMBL/GenBank/DDBJ databases">
        <authorList>
            <consortium name="Pathogen Informatics"/>
        </authorList>
    </citation>
    <scope>NUCLEOTIDE SEQUENCE</scope>
    <source>
        <strain evidence="2">DS</strain>
    </source>
</reference>
<gene>
    <name evidence="2" type="ORF">PCHDS_000512100</name>
</gene>
<feature type="domain" description="Serine aminopeptidase S33" evidence="1">
    <location>
        <begin position="118"/>
        <end position="259"/>
    </location>
</feature>
<keyword evidence="2" id="KW-0645">Protease</keyword>
<dbReference type="Gene3D" id="3.40.50.1820">
    <property type="entry name" value="alpha/beta hydrolase"/>
    <property type="match status" value="1"/>
</dbReference>
<name>A0A1C6WGR0_PLACE</name>
<dbReference type="SUPFAM" id="SSF53474">
    <property type="entry name" value="alpha/beta-Hydrolases"/>
    <property type="match status" value="1"/>
</dbReference>
<proteinExistence type="predicted"/>
<dbReference type="EMBL" id="FMIN01000192">
    <property type="protein sequence ID" value="SCL86715.1"/>
    <property type="molecule type" value="Genomic_DNA"/>
</dbReference>
<dbReference type="NCBIfam" id="TIGR01607">
    <property type="entry name" value="PST-A"/>
    <property type="match status" value="1"/>
</dbReference>
<keyword evidence="2" id="KW-0031">Aminopeptidase</keyword>
<protein>
    <submittedName>
        <fullName evidence="2">Serine aminopeptidase, S33, putative</fullName>
    </submittedName>
</protein>
<dbReference type="InterPro" id="IPR029058">
    <property type="entry name" value="AB_hydrolase_fold"/>
</dbReference>
<accession>A0A1C6WGR0</accession>
<dbReference type="InterPro" id="IPR051044">
    <property type="entry name" value="MAG_DAG_Lipase"/>
</dbReference>
<dbReference type="InterPro" id="IPR022742">
    <property type="entry name" value="Hydrolase_4"/>
</dbReference>
<feature type="non-terminal residue" evidence="2">
    <location>
        <position position="1"/>
    </location>
</feature>
<dbReference type="Proteomes" id="UP000507536">
    <property type="component" value="Unassembled WGS sequence"/>
</dbReference>
<dbReference type="Pfam" id="PF12146">
    <property type="entry name" value="Hydrolase_4"/>
    <property type="match status" value="1"/>
</dbReference>
<sequence length="288" mass="32791">SNDNQTDGESYDIVSTKKKKLPMYVIGYSTGGNIALRILQLLNKEKEDRIKAWNSNNDKNSNIILDNSTDVNDIDNGMSNYKNGDPGTSSASTSATTNAIASVSDKHKGYYNSLDKFNIKGCITISAMIRIKSKRDPGNKSLKYFYLPIIKLLSFILPYKRFLPLSSYKGSAYVANVSKHDKFRNNNGITFKSMYELIKATITLDYNINYMPKNIPLLFVHSKDDRVCSYEWTALFHNKVKVDKKDLYTLDDMGHAITMKPGNEEVLKKIIDWIYDLRNGEDEIEDEI</sequence>
<keyword evidence="2" id="KW-0378">Hydrolase</keyword>
<dbReference type="InterPro" id="IPR006494">
    <property type="entry name" value="PST_A"/>
</dbReference>
<evidence type="ECO:0000313" key="2">
    <source>
        <dbReference type="EMBL" id="SCL86715.1"/>
    </source>
</evidence>